<evidence type="ECO:0000313" key="2">
    <source>
        <dbReference type="Proteomes" id="UP000779507"/>
    </source>
</evidence>
<sequence length="98" mass="9772">MPPLVLLLRVAAAWPVPGLGLLALPAGPAAAPLRAHALHTALAVEARPPGGAALPGTATVEEVERGGRSSYGLLLDLGGPVDLPPGTEIWGRAVQPPG</sequence>
<reference evidence="1 2" key="1">
    <citation type="submission" date="2020-05" db="EMBL/GenBank/DDBJ databases">
        <title>Genomic Encyclopedia of Type Strains, Phase IV (KMG-V): Genome sequencing to study the core and pangenomes of soil and plant-associated prokaryotes.</title>
        <authorList>
            <person name="Whitman W."/>
        </authorList>
    </citation>
    <scope>NUCLEOTIDE SEQUENCE [LARGE SCALE GENOMIC DNA]</scope>
    <source>
        <strain evidence="1 2">9A</strain>
    </source>
</reference>
<comment type="caution">
    <text evidence="1">The sequence shown here is derived from an EMBL/GenBank/DDBJ whole genome shotgun (WGS) entry which is preliminary data.</text>
</comment>
<protein>
    <submittedName>
        <fullName evidence="1">Uncharacterized protein</fullName>
    </submittedName>
</protein>
<accession>A0ABX2FR78</accession>
<dbReference type="RefSeq" id="WP_173809623.1">
    <property type="nucleotide sequence ID" value="NZ_JABSNP010000006.1"/>
</dbReference>
<keyword evidence="2" id="KW-1185">Reference proteome</keyword>
<organism evidence="1 2">
    <name type="scientific">Hymenobacter caeli</name>
    <dbReference type="NCBI Taxonomy" id="2735894"/>
    <lineage>
        <taxon>Bacteria</taxon>
        <taxon>Pseudomonadati</taxon>
        <taxon>Bacteroidota</taxon>
        <taxon>Cytophagia</taxon>
        <taxon>Cytophagales</taxon>
        <taxon>Hymenobacteraceae</taxon>
        <taxon>Hymenobacter</taxon>
    </lineage>
</organism>
<name>A0ABX2FR78_9BACT</name>
<gene>
    <name evidence="1" type="ORF">HNP98_001712</name>
</gene>
<dbReference type="EMBL" id="JABSNP010000006">
    <property type="protein sequence ID" value="NRT18889.1"/>
    <property type="molecule type" value="Genomic_DNA"/>
</dbReference>
<dbReference type="Proteomes" id="UP000779507">
    <property type="component" value="Unassembled WGS sequence"/>
</dbReference>
<evidence type="ECO:0000313" key="1">
    <source>
        <dbReference type="EMBL" id="NRT18889.1"/>
    </source>
</evidence>
<proteinExistence type="predicted"/>